<dbReference type="InterPro" id="IPR022357">
    <property type="entry name" value="MIP_CS"/>
</dbReference>
<proteinExistence type="inferred from homology"/>
<keyword evidence="5 8" id="KW-1133">Transmembrane helix</keyword>
<evidence type="ECO:0000256" key="3">
    <source>
        <dbReference type="ARBA" id="ARBA00022692"/>
    </source>
</evidence>
<sequence>MINPKTITETIGTALLVFTIQVAVASGSDLAPLAIAAILISAVFAGGPVSGAHYNPAVSLAIVLRGGMTVAEMIPYMIAQVVGGTLGGFLGGTVSGSFATVTMGANATLVQALLAEVFVTFALCFVVLSVATNPKVDGNHYYGLAIGLVVLSGAIGVGGISGGAFNPAVALGLSFAGALSNLPYGVMVSSTNLVGGAIAAVCYLACNTEPSGTSGETTSLIA</sequence>
<organism evidence="9 10">
    <name type="scientific">Cyclotella atomus</name>
    <dbReference type="NCBI Taxonomy" id="382360"/>
    <lineage>
        <taxon>Eukaryota</taxon>
        <taxon>Sar</taxon>
        <taxon>Stramenopiles</taxon>
        <taxon>Ochrophyta</taxon>
        <taxon>Bacillariophyta</taxon>
        <taxon>Coscinodiscophyceae</taxon>
        <taxon>Thalassiosirophycidae</taxon>
        <taxon>Stephanodiscales</taxon>
        <taxon>Stephanodiscaceae</taxon>
        <taxon>Cyclotella</taxon>
    </lineage>
</organism>
<dbReference type="PANTHER" id="PTHR45665">
    <property type="entry name" value="AQUAPORIN-8"/>
    <property type="match status" value="1"/>
</dbReference>
<dbReference type="GO" id="GO:0016020">
    <property type="term" value="C:membrane"/>
    <property type="evidence" value="ECO:0007669"/>
    <property type="project" value="UniProtKB-ARBA"/>
</dbReference>
<evidence type="ECO:0000256" key="2">
    <source>
        <dbReference type="ARBA" id="ARBA00022448"/>
    </source>
</evidence>
<dbReference type="GO" id="GO:0019755">
    <property type="term" value="P:one-carbon compound transport"/>
    <property type="evidence" value="ECO:0007669"/>
    <property type="project" value="UniProtKB-ARBA"/>
</dbReference>
<feature type="transmembrane region" description="Helical" evidence="8">
    <location>
        <begin position="184"/>
        <end position="206"/>
    </location>
</feature>
<dbReference type="InterPro" id="IPR000425">
    <property type="entry name" value="MIP"/>
</dbReference>
<keyword evidence="4" id="KW-0677">Repeat</keyword>
<dbReference type="GO" id="GO:0012505">
    <property type="term" value="C:endomembrane system"/>
    <property type="evidence" value="ECO:0007669"/>
    <property type="project" value="UniProtKB-SubCell"/>
</dbReference>
<feature type="transmembrane region" description="Helical" evidence="8">
    <location>
        <begin position="35"/>
        <end position="64"/>
    </location>
</feature>
<dbReference type="InterPro" id="IPR023271">
    <property type="entry name" value="Aquaporin-like"/>
</dbReference>
<dbReference type="PRINTS" id="PR00783">
    <property type="entry name" value="MINTRINSICP"/>
</dbReference>
<name>A0ABD3QYH0_9STRA</name>
<evidence type="ECO:0000256" key="5">
    <source>
        <dbReference type="ARBA" id="ARBA00022989"/>
    </source>
</evidence>
<evidence type="ECO:0000256" key="6">
    <source>
        <dbReference type="ARBA" id="ARBA00023136"/>
    </source>
</evidence>
<dbReference type="Pfam" id="PF00230">
    <property type="entry name" value="MIP"/>
    <property type="match status" value="1"/>
</dbReference>
<dbReference type="GO" id="GO:0015250">
    <property type="term" value="F:water channel activity"/>
    <property type="evidence" value="ECO:0007669"/>
    <property type="project" value="UniProtKB-ARBA"/>
</dbReference>
<comment type="subcellular location">
    <subcellularLocation>
        <location evidence="1">Endomembrane system</location>
        <topology evidence="1">Multi-pass membrane protein</topology>
    </subcellularLocation>
</comment>
<feature type="transmembrane region" description="Helical" evidence="8">
    <location>
        <begin position="142"/>
        <end position="164"/>
    </location>
</feature>
<protein>
    <recommendedName>
        <fullName evidence="11">Porin</fullName>
    </recommendedName>
</protein>
<comment type="caution">
    <text evidence="9">The sequence shown here is derived from an EMBL/GenBank/DDBJ whole genome shotgun (WGS) entry which is preliminary data.</text>
</comment>
<dbReference type="PANTHER" id="PTHR45665:SF9">
    <property type="entry name" value="AQUAPORIN-8"/>
    <property type="match status" value="1"/>
</dbReference>
<evidence type="ECO:0000256" key="7">
    <source>
        <dbReference type="RuleBase" id="RU000477"/>
    </source>
</evidence>
<dbReference type="GO" id="GO:0005737">
    <property type="term" value="C:cytoplasm"/>
    <property type="evidence" value="ECO:0007669"/>
    <property type="project" value="UniProtKB-ARBA"/>
</dbReference>
<dbReference type="PROSITE" id="PS00221">
    <property type="entry name" value="MIP"/>
    <property type="match status" value="1"/>
</dbReference>
<dbReference type="Gene3D" id="1.20.1080.10">
    <property type="entry name" value="Glycerol uptake facilitator protein"/>
    <property type="match status" value="1"/>
</dbReference>
<feature type="transmembrane region" description="Helical" evidence="8">
    <location>
        <begin position="76"/>
        <end position="98"/>
    </location>
</feature>
<keyword evidence="6 8" id="KW-0472">Membrane</keyword>
<reference evidence="9 10" key="1">
    <citation type="submission" date="2024-10" db="EMBL/GenBank/DDBJ databases">
        <title>Updated reference genomes for cyclostephanoid diatoms.</title>
        <authorList>
            <person name="Roberts W.R."/>
            <person name="Alverson A.J."/>
        </authorList>
    </citation>
    <scope>NUCLEOTIDE SEQUENCE [LARGE SCALE GENOMIC DNA]</scope>
    <source>
        <strain evidence="9 10">AJA010-31</strain>
    </source>
</reference>
<evidence type="ECO:0000256" key="4">
    <source>
        <dbReference type="ARBA" id="ARBA00022737"/>
    </source>
</evidence>
<dbReference type="AlphaFoldDB" id="A0ABD3QYH0"/>
<dbReference type="InterPro" id="IPR034294">
    <property type="entry name" value="Aquaporin_transptr"/>
</dbReference>
<gene>
    <name evidence="9" type="ORF">ACHAWO_005325</name>
</gene>
<comment type="similarity">
    <text evidence="7">Belongs to the MIP/aquaporin (TC 1.A.8) family.</text>
</comment>
<dbReference type="SUPFAM" id="SSF81338">
    <property type="entry name" value="Aquaporin-like"/>
    <property type="match status" value="1"/>
</dbReference>
<keyword evidence="3 7" id="KW-0812">Transmembrane</keyword>
<evidence type="ECO:0000256" key="1">
    <source>
        <dbReference type="ARBA" id="ARBA00004127"/>
    </source>
</evidence>
<keyword evidence="10" id="KW-1185">Reference proteome</keyword>
<evidence type="ECO:0008006" key="11">
    <source>
        <dbReference type="Google" id="ProtNLM"/>
    </source>
</evidence>
<keyword evidence="2 7" id="KW-0813">Transport</keyword>
<evidence type="ECO:0000313" key="10">
    <source>
        <dbReference type="Proteomes" id="UP001530400"/>
    </source>
</evidence>
<accession>A0ABD3QYH0</accession>
<dbReference type="Proteomes" id="UP001530400">
    <property type="component" value="Unassembled WGS sequence"/>
</dbReference>
<evidence type="ECO:0000313" key="9">
    <source>
        <dbReference type="EMBL" id="KAL3804796.1"/>
    </source>
</evidence>
<feature type="transmembrane region" description="Helical" evidence="8">
    <location>
        <begin position="110"/>
        <end position="130"/>
    </location>
</feature>
<evidence type="ECO:0000256" key="8">
    <source>
        <dbReference type="SAM" id="Phobius"/>
    </source>
</evidence>
<dbReference type="EMBL" id="JALLPJ020000028">
    <property type="protein sequence ID" value="KAL3804796.1"/>
    <property type="molecule type" value="Genomic_DNA"/>
</dbReference>